<keyword evidence="1" id="KW-0808">Transferase</keyword>
<organism evidence="1 2">
    <name type="scientific">Lutibacter aestuarii</name>
    <dbReference type="NCBI Taxonomy" id="861111"/>
    <lineage>
        <taxon>Bacteria</taxon>
        <taxon>Pseudomonadati</taxon>
        <taxon>Bacteroidota</taxon>
        <taxon>Flavobacteriia</taxon>
        <taxon>Flavobacteriales</taxon>
        <taxon>Flavobacteriaceae</taxon>
        <taxon>Lutibacter</taxon>
    </lineage>
</organism>
<comment type="caution">
    <text evidence="1">The sequence shown here is derived from an EMBL/GenBank/DDBJ whole genome shotgun (WGS) entry which is preliminary data.</text>
</comment>
<reference evidence="2" key="1">
    <citation type="journal article" date="2019" name="Int. J. Syst. Evol. Microbiol.">
        <title>The Global Catalogue of Microorganisms (GCM) 10K type strain sequencing project: providing services to taxonomists for standard genome sequencing and annotation.</title>
        <authorList>
            <consortium name="The Broad Institute Genomics Platform"/>
            <consortium name="The Broad Institute Genome Sequencing Center for Infectious Disease"/>
            <person name="Wu L."/>
            <person name="Ma J."/>
        </authorList>
    </citation>
    <scope>NUCLEOTIDE SEQUENCE [LARGE SCALE GENOMIC DNA]</scope>
    <source>
        <strain evidence="2">CCUG 60022</strain>
    </source>
</reference>
<protein>
    <submittedName>
        <fullName evidence="1">O-methyltransferase</fullName>
        <ecNumber evidence="1">2.1.1.-</ecNumber>
    </submittedName>
</protein>
<evidence type="ECO:0000313" key="2">
    <source>
        <dbReference type="Proteomes" id="UP001597032"/>
    </source>
</evidence>
<sequence>MWFKLTSYLKFLTTSTNQHGVHSPFVYHLVTQCFYTNTSVQKTIAFQKIKQSLFKNKKAIEVTDFGQGSKVFKNNVRKIADIAKVAGITQKRALLLIRIVEYFQIQNVLEIGTSVGLSTSALSIGNPKANITTLEGCKNTANAAEQLFQKFNLQNIVLITGNFNSTLPKTIKNNVYDMIYFDGNHQKEATINYFKICLKSIHNNSVFIFDDINWSQEMQQAWQEIIKHPQVTVTINTFYWGFVFFRKEQKKQHFTIRV</sequence>
<dbReference type="RefSeq" id="WP_298262295.1">
    <property type="nucleotide sequence ID" value="NZ_JBHTIC010000008.1"/>
</dbReference>
<dbReference type="SUPFAM" id="SSF53335">
    <property type="entry name" value="S-adenosyl-L-methionine-dependent methyltransferases"/>
    <property type="match status" value="1"/>
</dbReference>
<name>A0ABW2Z8I0_9FLAO</name>
<dbReference type="EC" id="2.1.1.-" evidence="1"/>
<dbReference type="InterPro" id="IPR029063">
    <property type="entry name" value="SAM-dependent_MTases_sf"/>
</dbReference>
<dbReference type="Gene3D" id="3.40.50.150">
    <property type="entry name" value="Vaccinia Virus protein VP39"/>
    <property type="match status" value="1"/>
</dbReference>
<dbReference type="GO" id="GO:0008168">
    <property type="term" value="F:methyltransferase activity"/>
    <property type="evidence" value="ECO:0007669"/>
    <property type="project" value="UniProtKB-KW"/>
</dbReference>
<dbReference type="CDD" id="cd02440">
    <property type="entry name" value="AdoMet_MTases"/>
    <property type="match status" value="1"/>
</dbReference>
<evidence type="ECO:0000313" key="1">
    <source>
        <dbReference type="EMBL" id="MFD0761997.1"/>
    </source>
</evidence>
<dbReference type="Pfam" id="PF13578">
    <property type="entry name" value="Methyltransf_24"/>
    <property type="match status" value="1"/>
</dbReference>
<dbReference type="EMBL" id="JBHTIC010000008">
    <property type="protein sequence ID" value="MFD0761997.1"/>
    <property type="molecule type" value="Genomic_DNA"/>
</dbReference>
<proteinExistence type="predicted"/>
<dbReference type="GO" id="GO:0032259">
    <property type="term" value="P:methylation"/>
    <property type="evidence" value="ECO:0007669"/>
    <property type="project" value="UniProtKB-KW"/>
</dbReference>
<keyword evidence="2" id="KW-1185">Reference proteome</keyword>
<keyword evidence="1" id="KW-0489">Methyltransferase</keyword>
<accession>A0ABW2Z8I0</accession>
<dbReference type="Proteomes" id="UP001597032">
    <property type="component" value="Unassembled WGS sequence"/>
</dbReference>
<gene>
    <name evidence="1" type="ORF">ACFQZW_07885</name>
</gene>